<protein>
    <recommendedName>
        <fullName evidence="2">Translocase of chloroplast 159/132 membrane anchor domain-containing protein</fullName>
    </recommendedName>
</protein>
<reference evidence="3 4" key="1">
    <citation type="journal article" date="2021" name="Nat. Plants">
        <title>The Taxus genome provides insights into paclitaxel biosynthesis.</title>
        <authorList>
            <person name="Xiong X."/>
            <person name="Gou J."/>
            <person name="Liao Q."/>
            <person name="Li Y."/>
            <person name="Zhou Q."/>
            <person name="Bi G."/>
            <person name="Li C."/>
            <person name="Du R."/>
            <person name="Wang X."/>
            <person name="Sun T."/>
            <person name="Guo L."/>
            <person name="Liang H."/>
            <person name="Lu P."/>
            <person name="Wu Y."/>
            <person name="Zhang Z."/>
            <person name="Ro D.K."/>
            <person name="Shang Y."/>
            <person name="Huang S."/>
            <person name="Yan J."/>
        </authorList>
    </citation>
    <scope>NUCLEOTIDE SEQUENCE [LARGE SCALE GENOMIC DNA]</scope>
    <source>
        <strain evidence="3">Ta-2019</strain>
    </source>
</reference>
<dbReference type="InterPro" id="IPR024283">
    <property type="entry name" value="TOC159_MAD"/>
</dbReference>
<sequence length="136" mass="15652">MPEEQLGDEDVSEEELEDVSNEEDESEYDKLPNFRPLKKAKLNELKPVPVPMPDMALPPSFNVENPSHRYRYLDSESNQWLVRPVLETHGWDHDIGYEGVNVEKMFVIGSKIPVSVSGQATKDKKEAVYRWSAQHL</sequence>
<dbReference type="EMBL" id="JAHRHJ020000561">
    <property type="protein sequence ID" value="KAH9293948.1"/>
    <property type="molecule type" value="Genomic_DNA"/>
</dbReference>
<accession>A0AA38F960</accession>
<keyword evidence="4" id="KW-1185">Reference proteome</keyword>
<evidence type="ECO:0000259" key="2">
    <source>
        <dbReference type="Pfam" id="PF11886"/>
    </source>
</evidence>
<dbReference type="AlphaFoldDB" id="A0AA38F960"/>
<dbReference type="Proteomes" id="UP000824469">
    <property type="component" value="Unassembled WGS sequence"/>
</dbReference>
<evidence type="ECO:0000313" key="4">
    <source>
        <dbReference type="Proteomes" id="UP000824469"/>
    </source>
</evidence>
<comment type="caution">
    <text evidence="3">The sequence shown here is derived from an EMBL/GenBank/DDBJ whole genome shotgun (WGS) entry which is preliminary data.</text>
</comment>
<name>A0AA38F960_TAXCH</name>
<feature type="compositionally biased region" description="Acidic residues" evidence="1">
    <location>
        <begin position="1"/>
        <end position="27"/>
    </location>
</feature>
<evidence type="ECO:0000256" key="1">
    <source>
        <dbReference type="SAM" id="MobiDB-lite"/>
    </source>
</evidence>
<evidence type="ECO:0000313" key="3">
    <source>
        <dbReference type="EMBL" id="KAH9293948.1"/>
    </source>
</evidence>
<dbReference type="Pfam" id="PF11886">
    <property type="entry name" value="TOC159_MAD"/>
    <property type="match status" value="1"/>
</dbReference>
<proteinExistence type="predicted"/>
<organism evidence="3 4">
    <name type="scientific">Taxus chinensis</name>
    <name type="common">Chinese yew</name>
    <name type="synonym">Taxus wallichiana var. chinensis</name>
    <dbReference type="NCBI Taxonomy" id="29808"/>
    <lineage>
        <taxon>Eukaryota</taxon>
        <taxon>Viridiplantae</taxon>
        <taxon>Streptophyta</taxon>
        <taxon>Embryophyta</taxon>
        <taxon>Tracheophyta</taxon>
        <taxon>Spermatophyta</taxon>
        <taxon>Pinopsida</taxon>
        <taxon>Pinidae</taxon>
        <taxon>Conifers II</taxon>
        <taxon>Cupressales</taxon>
        <taxon>Taxaceae</taxon>
        <taxon>Taxus</taxon>
    </lineage>
</organism>
<feature type="domain" description="Translocase of chloroplast 159/132 membrane anchor" evidence="2">
    <location>
        <begin position="48"/>
        <end position="127"/>
    </location>
</feature>
<feature type="region of interest" description="Disordered" evidence="1">
    <location>
        <begin position="1"/>
        <end position="35"/>
    </location>
</feature>
<gene>
    <name evidence="3" type="ORF">KI387_040847</name>
</gene>